<feature type="compositionally biased region" description="Basic and acidic residues" evidence="2">
    <location>
        <begin position="260"/>
        <end position="272"/>
    </location>
</feature>
<gene>
    <name evidence="3" type="ORF">LTR84_005941</name>
</gene>
<organism evidence="3 4">
    <name type="scientific">Exophiala bonariae</name>
    <dbReference type="NCBI Taxonomy" id="1690606"/>
    <lineage>
        <taxon>Eukaryota</taxon>
        <taxon>Fungi</taxon>
        <taxon>Dikarya</taxon>
        <taxon>Ascomycota</taxon>
        <taxon>Pezizomycotina</taxon>
        <taxon>Eurotiomycetes</taxon>
        <taxon>Chaetothyriomycetidae</taxon>
        <taxon>Chaetothyriales</taxon>
        <taxon>Herpotrichiellaceae</taxon>
        <taxon>Exophiala</taxon>
    </lineage>
</organism>
<feature type="coiled-coil region" evidence="1">
    <location>
        <begin position="623"/>
        <end position="657"/>
    </location>
</feature>
<reference evidence="3 4" key="1">
    <citation type="submission" date="2023-08" db="EMBL/GenBank/DDBJ databases">
        <title>Black Yeasts Isolated from many extreme environments.</title>
        <authorList>
            <person name="Coleine C."/>
            <person name="Stajich J.E."/>
            <person name="Selbmann L."/>
        </authorList>
    </citation>
    <scope>NUCLEOTIDE SEQUENCE [LARGE SCALE GENOMIC DNA]</scope>
    <source>
        <strain evidence="3 4">CCFEE 5792</strain>
    </source>
</reference>
<proteinExistence type="predicted"/>
<keyword evidence="4" id="KW-1185">Reference proteome</keyword>
<dbReference type="RefSeq" id="XP_064703729.1">
    <property type="nucleotide sequence ID" value="XM_064849505.1"/>
</dbReference>
<protein>
    <submittedName>
        <fullName evidence="3">Uncharacterized protein</fullName>
    </submittedName>
</protein>
<evidence type="ECO:0000313" key="4">
    <source>
        <dbReference type="Proteomes" id="UP001358417"/>
    </source>
</evidence>
<dbReference type="Proteomes" id="UP001358417">
    <property type="component" value="Unassembled WGS sequence"/>
</dbReference>
<comment type="caution">
    <text evidence="3">The sequence shown here is derived from an EMBL/GenBank/DDBJ whole genome shotgun (WGS) entry which is preliminary data.</text>
</comment>
<accession>A0AAV9N4M5</accession>
<evidence type="ECO:0000256" key="1">
    <source>
        <dbReference type="SAM" id="Coils"/>
    </source>
</evidence>
<feature type="compositionally biased region" description="Polar residues" evidence="2">
    <location>
        <begin position="240"/>
        <end position="259"/>
    </location>
</feature>
<feature type="region of interest" description="Disordered" evidence="2">
    <location>
        <begin position="1"/>
        <end position="78"/>
    </location>
</feature>
<feature type="region of interest" description="Disordered" evidence="2">
    <location>
        <begin position="240"/>
        <end position="274"/>
    </location>
</feature>
<name>A0AAV9N4M5_9EURO</name>
<feature type="coiled-coil region" evidence="1">
    <location>
        <begin position="553"/>
        <end position="580"/>
    </location>
</feature>
<feature type="region of interest" description="Disordered" evidence="2">
    <location>
        <begin position="589"/>
        <end position="609"/>
    </location>
</feature>
<feature type="compositionally biased region" description="Low complexity" evidence="2">
    <location>
        <begin position="59"/>
        <end position="70"/>
    </location>
</feature>
<feature type="region of interest" description="Disordered" evidence="2">
    <location>
        <begin position="907"/>
        <end position="964"/>
    </location>
</feature>
<dbReference type="EMBL" id="JAVRRD010000022">
    <property type="protein sequence ID" value="KAK5048271.1"/>
    <property type="molecule type" value="Genomic_DNA"/>
</dbReference>
<dbReference type="AlphaFoldDB" id="A0AAV9N4M5"/>
<sequence length="964" mass="105210">MASYNGHWARWMPSTPEVSAGPELGPEAPAAPESTAKAPAALARAVEPEPDQPTPVNPPAALAAAAEPEPGQQTPVNPPDAYLFPLPTFSAHLAAQQGRTMRDIANSSAGSSIRHAIRPMTVVGQTHAERDLSKLHRFCEKLRDEQLLFKKVLEDILAETHDLNTTIQELLAAVDEDAIHKTVKTAVGNSTKDLNARVVAAVANAVQLSSTSASSEKPSKSIDSKTNSVKYEAKIKSLEAANQQSNAKNKSLEATIQQSEAKHNEATARSQKELTASHQTLKATQGQLNVVRESLVLQDASFEAKQNEWNQIFALKAAEVVSARETAEKMGQVLEETKSALAMTTADLEPANKSLDALKESATCNSASEIEATKASNAILEAQLLESQGREASLAENARNLEQANEALRNQVEELMAPKQESNSAPNDGSAQLQYLQNSLELSNKEIADLQKVNSTLMTEGQALLEQRNELDTRCQAAQKERDEFFKGGHALQNRLSAADEDIKGIDKVCREQAVQIGKLQQELIGSHKRCETFGTQAADLQEKLQLARAAGAQAVALAAQEKEAKIARLEARLQANQNNVVATPSTPFPKAQHAHLFSPGPRDKPHSPNAAKAAFAVFEKEKGALKEHIRTLTTQLENVTRERDVLLEKAENHQMEIALFEQGAQNDSSEFRALDVAKTRADQDKEELQHKLEIANMVVAAQRSVLENDQAVNPQKENLKRVASVELENEQGITKVRRMAACFDTVFPHGYNRIQTSGEGLLCGIRALVSSMQAQHPNTEPVTFDQLYQMLHDTDYRGLVGQFGPMSENNFRADELALMIHLFYSLYDLNVHLGIVQPGQEPLLIPGEDSERLDRITVWIYNDRARESAAAQGINPDAPGHIIYNHYEGLQPTQAPESQLLLQQAPSDGVPTRAAPGSRNIANARGRTARLRSPTKPRMQANNPFAALFKPGPMQTGGTGEED</sequence>
<feature type="compositionally biased region" description="Low complexity" evidence="2">
    <location>
        <begin position="20"/>
        <end position="43"/>
    </location>
</feature>
<dbReference type="GeneID" id="89974115"/>
<evidence type="ECO:0000313" key="3">
    <source>
        <dbReference type="EMBL" id="KAK5048271.1"/>
    </source>
</evidence>
<keyword evidence="1" id="KW-0175">Coiled coil</keyword>
<feature type="coiled-coil region" evidence="1">
    <location>
        <begin position="391"/>
        <end position="481"/>
    </location>
</feature>
<evidence type="ECO:0000256" key="2">
    <source>
        <dbReference type="SAM" id="MobiDB-lite"/>
    </source>
</evidence>